<dbReference type="GO" id="GO:0005975">
    <property type="term" value="P:carbohydrate metabolic process"/>
    <property type="evidence" value="ECO:0007669"/>
    <property type="project" value="InterPro"/>
</dbReference>
<protein>
    <recommendedName>
        <fullName evidence="3">GH15-like domain-containing protein</fullName>
    </recommendedName>
</protein>
<dbReference type="InterPro" id="IPR012341">
    <property type="entry name" value="6hp_glycosidase-like_sf"/>
</dbReference>
<dbReference type="STRING" id="1798543.A2898_05380"/>
<proteinExistence type="predicted"/>
<organism evidence="1 2">
    <name type="scientific">Candidatus Kerfeldbacteria bacterium RIFCSPLOWO2_01_FULL_48_11</name>
    <dbReference type="NCBI Taxonomy" id="1798543"/>
    <lineage>
        <taxon>Bacteria</taxon>
        <taxon>Candidatus Kerfeldiibacteriota</taxon>
    </lineage>
</organism>
<dbReference type="EMBL" id="MHKE01000020">
    <property type="protein sequence ID" value="OGY82436.1"/>
    <property type="molecule type" value="Genomic_DNA"/>
</dbReference>
<dbReference type="PANTHER" id="PTHR31616:SF0">
    <property type="entry name" value="GLUCAN 1,4-ALPHA-GLUCOSIDASE"/>
    <property type="match status" value="1"/>
</dbReference>
<comment type="caution">
    <text evidence="1">The sequence shown here is derived from an EMBL/GenBank/DDBJ whole genome shotgun (WGS) entry which is preliminary data.</text>
</comment>
<dbReference type="SUPFAM" id="SSF48208">
    <property type="entry name" value="Six-hairpin glycosidases"/>
    <property type="match status" value="1"/>
</dbReference>
<reference evidence="1 2" key="1">
    <citation type="journal article" date="2016" name="Nat. Commun.">
        <title>Thousands of microbial genomes shed light on interconnected biogeochemical processes in an aquifer system.</title>
        <authorList>
            <person name="Anantharaman K."/>
            <person name="Brown C.T."/>
            <person name="Hug L.A."/>
            <person name="Sharon I."/>
            <person name="Castelle C.J."/>
            <person name="Probst A.J."/>
            <person name="Thomas B.C."/>
            <person name="Singh A."/>
            <person name="Wilkins M.J."/>
            <person name="Karaoz U."/>
            <person name="Brodie E.L."/>
            <person name="Williams K.H."/>
            <person name="Hubbard S.S."/>
            <person name="Banfield J.F."/>
        </authorList>
    </citation>
    <scope>NUCLEOTIDE SEQUENCE [LARGE SCALE GENOMIC DNA]</scope>
</reference>
<dbReference type="Gene3D" id="1.50.10.10">
    <property type="match status" value="1"/>
</dbReference>
<dbReference type="Proteomes" id="UP000179164">
    <property type="component" value="Unassembled WGS sequence"/>
</dbReference>
<accession>A0A1G2B121</accession>
<evidence type="ECO:0000313" key="1">
    <source>
        <dbReference type="EMBL" id="OGY82436.1"/>
    </source>
</evidence>
<dbReference type="InterPro" id="IPR008928">
    <property type="entry name" value="6-hairpin_glycosidase_sf"/>
</dbReference>
<gene>
    <name evidence="1" type="ORF">A2898_05380</name>
</gene>
<dbReference type="AlphaFoldDB" id="A0A1G2B121"/>
<dbReference type="PANTHER" id="PTHR31616">
    <property type="entry name" value="TREHALASE"/>
    <property type="match status" value="1"/>
</dbReference>
<sequence length="361" mass="41171">MTLTKSIQRVIEASREVIMDSAVENGAIVGANTDKPYVPKHASDYRYVWIRDAAYICVAADILGLKIQEPFFRWMENRPEDFEEEGLLYSNYSTNGRIATMGKVFMPDQTGTLLWAIDHHCRHSPATPQSYHPLIERLANGLVKVWNGSFFSIPTSDIWEESHRSTSARFENVFTYSLAACARGLLCANESFHNPLWKESAMQMMQVINAAYDESKGYFVRNKGKISDPNVDASLIGLAWPFAICEPTDKRIINTVAMIEKKLVIRGGVHRFEFDYFDSEGSAQEGGGAWPLLNCMMAIYWHRCGNTKKAHEYFEWVLSHAEKFNGFLPEQFFEDFRIGIYPLVWSHALFVIAAKELGYLD</sequence>
<evidence type="ECO:0000313" key="2">
    <source>
        <dbReference type="Proteomes" id="UP000179164"/>
    </source>
</evidence>
<dbReference type="GO" id="GO:0004553">
    <property type="term" value="F:hydrolase activity, hydrolyzing O-glycosyl compounds"/>
    <property type="evidence" value="ECO:0007669"/>
    <property type="project" value="TreeGrafter"/>
</dbReference>
<evidence type="ECO:0008006" key="3">
    <source>
        <dbReference type="Google" id="ProtNLM"/>
    </source>
</evidence>
<name>A0A1G2B121_9BACT</name>